<protein>
    <submittedName>
        <fullName evidence="2">Uncharacterized protein</fullName>
    </submittedName>
</protein>
<proteinExistence type="predicted"/>
<feature type="region of interest" description="Disordered" evidence="1">
    <location>
        <begin position="16"/>
        <end position="60"/>
    </location>
</feature>
<evidence type="ECO:0000313" key="3">
    <source>
        <dbReference type="Proteomes" id="UP000324222"/>
    </source>
</evidence>
<sequence length="60" mass="6219">MVVVVVTVVSEGEMSRVAAGPRGGKSSKHKAGYLSPREVETGNCSLASRTQLMPSSPSTN</sequence>
<dbReference type="AlphaFoldDB" id="A0A5B7EPF3"/>
<name>A0A5B7EPF3_PORTR</name>
<reference evidence="2 3" key="1">
    <citation type="submission" date="2019-05" db="EMBL/GenBank/DDBJ databases">
        <title>Another draft genome of Portunus trituberculatus and its Hox gene families provides insights of decapod evolution.</title>
        <authorList>
            <person name="Jeong J.-H."/>
            <person name="Song I."/>
            <person name="Kim S."/>
            <person name="Choi T."/>
            <person name="Kim D."/>
            <person name="Ryu S."/>
            <person name="Kim W."/>
        </authorList>
    </citation>
    <scope>NUCLEOTIDE SEQUENCE [LARGE SCALE GENOMIC DNA]</scope>
    <source>
        <tissue evidence="2">Muscle</tissue>
    </source>
</reference>
<dbReference type="EMBL" id="VSRR010003215">
    <property type="protein sequence ID" value="MPC35178.1"/>
    <property type="molecule type" value="Genomic_DNA"/>
</dbReference>
<accession>A0A5B7EPF3</accession>
<comment type="caution">
    <text evidence="2">The sequence shown here is derived from an EMBL/GenBank/DDBJ whole genome shotgun (WGS) entry which is preliminary data.</text>
</comment>
<evidence type="ECO:0000313" key="2">
    <source>
        <dbReference type="EMBL" id="MPC35178.1"/>
    </source>
</evidence>
<gene>
    <name evidence="2" type="ORF">E2C01_028596</name>
</gene>
<organism evidence="2 3">
    <name type="scientific">Portunus trituberculatus</name>
    <name type="common">Swimming crab</name>
    <name type="synonym">Neptunus trituberculatus</name>
    <dbReference type="NCBI Taxonomy" id="210409"/>
    <lineage>
        <taxon>Eukaryota</taxon>
        <taxon>Metazoa</taxon>
        <taxon>Ecdysozoa</taxon>
        <taxon>Arthropoda</taxon>
        <taxon>Crustacea</taxon>
        <taxon>Multicrustacea</taxon>
        <taxon>Malacostraca</taxon>
        <taxon>Eumalacostraca</taxon>
        <taxon>Eucarida</taxon>
        <taxon>Decapoda</taxon>
        <taxon>Pleocyemata</taxon>
        <taxon>Brachyura</taxon>
        <taxon>Eubrachyura</taxon>
        <taxon>Portunoidea</taxon>
        <taxon>Portunidae</taxon>
        <taxon>Portuninae</taxon>
        <taxon>Portunus</taxon>
    </lineage>
</organism>
<evidence type="ECO:0000256" key="1">
    <source>
        <dbReference type="SAM" id="MobiDB-lite"/>
    </source>
</evidence>
<keyword evidence="3" id="KW-1185">Reference proteome</keyword>
<dbReference type="Proteomes" id="UP000324222">
    <property type="component" value="Unassembled WGS sequence"/>
</dbReference>
<feature type="compositionally biased region" description="Polar residues" evidence="1">
    <location>
        <begin position="42"/>
        <end position="60"/>
    </location>
</feature>